<dbReference type="InterPro" id="IPR015942">
    <property type="entry name" value="Asp/Glu/hydantoin_racemase"/>
</dbReference>
<proteinExistence type="predicted"/>
<dbReference type="InterPro" id="IPR018187">
    <property type="entry name" value="Asp/Glu_racemase_AS_1"/>
</dbReference>
<dbReference type="Pfam" id="PF01177">
    <property type="entry name" value="Asp_Glu_race"/>
    <property type="match status" value="1"/>
</dbReference>
<accession>A0ABX8RB98</accession>
<evidence type="ECO:0000313" key="1">
    <source>
        <dbReference type="EMBL" id="QXM06334.1"/>
    </source>
</evidence>
<evidence type="ECO:0000313" key="2">
    <source>
        <dbReference type="Proteomes" id="UP000886818"/>
    </source>
</evidence>
<dbReference type="NCBIfam" id="TIGR00035">
    <property type="entry name" value="asp_race"/>
    <property type="match status" value="1"/>
</dbReference>
<dbReference type="RefSeq" id="WP_218283030.1">
    <property type="nucleotide sequence ID" value="NZ_CP078093.1"/>
</dbReference>
<dbReference type="PANTHER" id="PTHR21198:SF7">
    <property type="entry name" value="ASPARTATE-GLUTAMATE RACEMASE FAMILY"/>
    <property type="match status" value="1"/>
</dbReference>
<dbReference type="Proteomes" id="UP000886818">
    <property type="component" value="Chromosome"/>
</dbReference>
<sequence>MHKKLGILGGMGPLATADLFRKIILLTDAKCDQEHIHILIDNNTSIPDRTAYLIANGQDPREQLITSAKRLEAMGADFLIMPCNTAHNFYEDIVKEIKIPFLNMIEETAKFISEKYTGVKIGLLSTEGTCKTHIYDKAIKKYGMELVKPIKTQQHITNFIYSIKAGKNITLDGFNKSLEELKALGAKVFILGCTELSVGYEIFKMEGNYVNPLEIIAIRAIHFAGKKSLIKSHSST</sequence>
<dbReference type="GO" id="GO:0016853">
    <property type="term" value="F:isomerase activity"/>
    <property type="evidence" value="ECO:0007669"/>
    <property type="project" value="UniProtKB-KW"/>
</dbReference>
<keyword evidence="2" id="KW-1185">Reference proteome</keyword>
<dbReference type="PROSITE" id="PS00923">
    <property type="entry name" value="ASP_GLU_RACEMASE_1"/>
    <property type="match status" value="1"/>
</dbReference>
<dbReference type="InterPro" id="IPR004380">
    <property type="entry name" value="Asp_race"/>
</dbReference>
<dbReference type="PANTHER" id="PTHR21198">
    <property type="entry name" value="GLUTAMATE RACEMASE"/>
    <property type="match status" value="1"/>
</dbReference>
<reference evidence="1" key="1">
    <citation type="submission" date="2021-07" db="EMBL/GenBank/DDBJ databases">
        <title>Complete genome sequence of Crassaminicella sp. 143-21, isolated from a deep-sea hydrothermal vent.</title>
        <authorList>
            <person name="Li X."/>
        </authorList>
    </citation>
    <scope>NUCLEOTIDE SEQUENCE</scope>
    <source>
        <strain evidence="1">143-21</strain>
    </source>
</reference>
<name>A0ABX8RB98_9CLOT</name>
<keyword evidence="1" id="KW-0413">Isomerase</keyword>
<dbReference type="EC" id="5.1.1.-" evidence="1"/>
<protein>
    <submittedName>
        <fullName evidence="1">Amino acid racemase</fullName>
        <ecNumber evidence="1">5.1.1.-</ecNumber>
    </submittedName>
</protein>
<organism evidence="1 2">
    <name type="scientific">Crassaminicella indica</name>
    <dbReference type="NCBI Taxonomy" id="2855394"/>
    <lineage>
        <taxon>Bacteria</taxon>
        <taxon>Bacillati</taxon>
        <taxon>Bacillota</taxon>
        <taxon>Clostridia</taxon>
        <taxon>Eubacteriales</taxon>
        <taxon>Clostridiaceae</taxon>
        <taxon>Crassaminicella</taxon>
    </lineage>
</organism>
<dbReference type="EMBL" id="CP078093">
    <property type="protein sequence ID" value="QXM06334.1"/>
    <property type="molecule type" value="Genomic_DNA"/>
</dbReference>
<gene>
    <name evidence="1" type="ORF">KVH43_00680</name>
</gene>